<feature type="binding site" evidence="1">
    <location>
        <position position="379"/>
    </location>
    <ligand>
        <name>Zn(2+)</name>
        <dbReference type="ChEBI" id="CHEBI:29105"/>
        <note>catalytic</note>
    </ligand>
</feature>
<dbReference type="PRINTS" id="PR01217">
    <property type="entry name" value="PRICHEXTENSN"/>
</dbReference>
<feature type="compositionally biased region" description="Basic residues" evidence="2">
    <location>
        <begin position="56"/>
        <end position="69"/>
    </location>
</feature>
<evidence type="ECO:0000256" key="1">
    <source>
        <dbReference type="PROSITE-ProRule" id="PRU00276"/>
    </source>
</evidence>
<feature type="compositionally biased region" description="Low complexity" evidence="2">
    <location>
        <begin position="919"/>
        <end position="930"/>
    </location>
</feature>
<dbReference type="Gene3D" id="3.40.390.10">
    <property type="entry name" value="Collagenase (Catalytic Domain)"/>
    <property type="match status" value="1"/>
</dbReference>
<comment type="caution">
    <text evidence="4">The sequence shown here is derived from an EMBL/GenBank/DDBJ whole genome shotgun (WGS) entry which is preliminary data.</text>
</comment>
<evidence type="ECO:0000313" key="5">
    <source>
        <dbReference type="Proteomes" id="UP001189429"/>
    </source>
</evidence>
<dbReference type="PANTHER" id="PTHR11905:SF159">
    <property type="entry name" value="ADAM METALLOPROTEASE"/>
    <property type="match status" value="1"/>
</dbReference>
<gene>
    <name evidence="4" type="ORF">PCOR1329_LOCUS47780</name>
</gene>
<dbReference type="Pfam" id="PF13688">
    <property type="entry name" value="Reprolysin_5"/>
    <property type="match status" value="1"/>
</dbReference>
<feature type="active site" evidence="1">
    <location>
        <position position="376"/>
    </location>
</feature>
<dbReference type="PROSITE" id="PS50215">
    <property type="entry name" value="ADAM_MEPRO"/>
    <property type="match status" value="1"/>
</dbReference>
<dbReference type="SUPFAM" id="SSF55486">
    <property type="entry name" value="Metalloproteases ('zincins'), catalytic domain"/>
    <property type="match status" value="1"/>
</dbReference>
<feature type="domain" description="Peptidase M12B" evidence="3">
    <location>
        <begin position="225"/>
        <end position="430"/>
    </location>
</feature>
<accession>A0ABN9UE63</accession>
<keyword evidence="5" id="KW-1185">Reference proteome</keyword>
<evidence type="ECO:0000259" key="3">
    <source>
        <dbReference type="PROSITE" id="PS50215"/>
    </source>
</evidence>
<dbReference type="EMBL" id="CAUYUJ010015759">
    <property type="protein sequence ID" value="CAK0857811.1"/>
    <property type="molecule type" value="Genomic_DNA"/>
</dbReference>
<feature type="region of interest" description="Disordered" evidence="2">
    <location>
        <begin position="840"/>
        <end position="946"/>
    </location>
</feature>
<organism evidence="4 5">
    <name type="scientific">Prorocentrum cordatum</name>
    <dbReference type="NCBI Taxonomy" id="2364126"/>
    <lineage>
        <taxon>Eukaryota</taxon>
        <taxon>Sar</taxon>
        <taxon>Alveolata</taxon>
        <taxon>Dinophyceae</taxon>
        <taxon>Prorocentrales</taxon>
        <taxon>Prorocentraceae</taxon>
        <taxon>Prorocentrum</taxon>
    </lineage>
</organism>
<comment type="caution">
    <text evidence="1">Lacks conserved residue(s) required for the propagation of feature annotation.</text>
</comment>
<evidence type="ECO:0000313" key="4">
    <source>
        <dbReference type="EMBL" id="CAK0857811.1"/>
    </source>
</evidence>
<sequence length="1258" mass="133382">MGLDGIGRRRGVRAAPRRQVGEPVRVHRAWHQHGGSEPRQKRRRRAQARAALAGLRGRHGLPPRGRGRAGRAPGGRGPRRPDRGVQAVGQRAGAPLPVAQQDRKTAAPSGGRVVVHGTDGKTERALNQAGVFRSPGRDAVLTTVGQSFTGTVWVGSRTFDLRHRHGSSTLEVRRFDAKLSAETGVGSLRPNGSSKEPAVDRRLSILNPSAIDQWTGCYPGEETMRTFKFGAVITSNVWINENFQTDLEAEDWIHAMVENANMAYEPQLNINLQLGSLYIQKTHDGAPGWDQGPSCPMDLNAQLWQMVLWEPTAPDTTMGVWHIFDDCYQQAYNGGSGLIGLAYIGVLCYDWGYNVGANWISHLPYTNPTWHIFAHEMGHNFGAQHSFEQGQGTTGGIMDYGDGTVNGVYRFNDLRFSDICTQLTSQVNTCSGFSTFEAVCGNGVTEPGEGCECSDRSQACDGCCSCQLDARIGAPAEPMQCSPDAIGHGGCCNERGMFEDVGTECTLAEVRGYCNQGACVTNHICAYSGMFEGFCGLEADGCKIKCTQAGDGTCISLRGWGLNGEPINNVPDGTPCTESGYAGKCNAGDCKLPTEVSISGDATTDSPAKLIPRSTAANFRGCVGFADRGFLGHADVAVFLTGKTLTQCNHECQNWWQCHSFVHRADTGFCELWSIKNLAEDLAVVPGYDTYICDAYAAGLDFLDADCDENADAVAPGVPALERSADNGHTQGTCYNTCKADPGCHMFVFVEGTGSCQLYPSEVSEANLVYRDPSEGYITCTLPCHGSGKICPCRESPTSKIRVPCQCDASTSPFENECDINQYCYHGTCADSPQRRLSSFCAPAPPPTPASVTAAPTPAPTSSPSPAPSPAPTTAPTSSPTPAPSPAPTTAPSPAPTSSPTPAPTSSPGPVQTSSPTFAPTGSPTIAPTSSPTPAPPPTSAPTPAPTPTPVYAMVYSTGKCQGAGTITTAGSLEECAILCDATLNCLFLSYSVDSGGCKLSEDCDSVGLDTSYSVYQLGATPAPTASPTPLTWGIYGTGKCKGTGTTDSSGLTVDGCGSLCAQSIGCQFFSHSSTECKLSDTCGSINSFDTDFTIYHLALTLAPTFAPGVPTPAPTPVTYGIYDTGKCKGTGTTDSSGLTVDGCGSLCAQSIGCQFFSHSSTECKLSDHLCGAAIQRRSTSEASEVVPLGIEPAPHVRARGPDTCAHPCDVWDLRYRKVQGHRDDGQLRIDRRWVRQFVRAVDRLPVLQPFFDRVQAE</sequence>
<keyword evidence="1" id="KW-0862">Zinc</keyword>
<feature type="binding site" evidence="1">
    <location>
        <position position="375"/>
    </location>
    <ligand>
        <name>Zn(2+)</name>
        <dbReference type="ChEBI" id="CHEBI:29105"/>
        <note>catalytic</note>
    </ligand>
</feature>
<protein>
    <recommendedName>
        <fullName evidence="3">Peptidase M12B domain-containing protein</fullName>
    </recommendedName>
</protein>
<feature type="region of interest" description="Disordered" evidence="2">
    <location>
        <begin position="1"/>
        <end position="95"/>
    </location>
</feature>
<dbReference type="InterPro" id="IPR001590">
    <property type="entry name" value="Peptidase_M12B"/>
</dbReference>
<feature type="binding site" evidence="1">
    <location>
        <position position="385"/>
    </location>
    <ligand>
        <name>Zn(2+)</name>
        <dbReference type="ChEBI" id="CHEBI:29105"/>
        <note>catalytic</note>
    </ligand>
</feature>
<feature type="compositionally biased region" description="Pro residues" evidence="2">
    <location>
        <begin position="857"/>
        <end position="907"/>
    </location>
</feature>
<dbReference type="Proteomes" id="UP001189429">
    <property type="component" value="Unassembled WGS sequence"/>
</dbReference>
<proteinExistence type="predicted"/>
<feature type="compositionally biased region" description="Polar residues" evidence="2">
    <location>
        <begin position="909"/>
        <end position="918"/>
    </location>
</feature>
<feature type="compositionally biased region" description="Pro residues" evidence="2">
    <location>
        <begin position="931"/>
        <end position="946"/>
    </location>
</feature>
<evidence type="ECO:0000256" key="2">
    <source>
        <dbReference type="SAM" id="MobiDB-lite"/>
    </source>
</evidence>
<name>A0ABN9UE63_9DINO</name>
<dbReference type="InterPro" id="IPR024079">
    <property type="entry name" value="MetalloPept_cat_dom_sf"/>
</dbReference>
<reference evidence="4" key="1">
    <citation type="submission" date="2023-10" db="EMBL/GenBank/DDBJ databases">
        <authorList>
            <person name="Chen Y."/>
            <person name="Shah S."/>
            <person name="Dougan E. K."/>
            <person name="Thang M."/>
            <person name="Chan C."/>
        </authorList>
    </citation>
    <scope>NUCLEOTIDE SEQUENCE [LARGE SCALE GENOMIC DNA]</scope>
</reference>
<dbReference type="SUPFAM" id="SSF57414">
    <property type="entry name" value="Hairpin loop containing domain-like"/>
    <property type="match status" value="1"/>
</dbReference>
<keyword evidence="1" id="KW-0479">Metal-binding</keyword>
<dbReference type="PANTHER" id="PTHR11905">
    <property type="entry name" value="ADAM A DISINTEGRIN AND METALLOPROTEASE DOMAIN"/>
    <property type="match status" value="1"/>
</dbReference>